<dbReference type="AlphaFoldDB" id="A0A6C0JKV7"/>
<dbReference type="EMBL" id="MN740413">
    <property type="protein sequence ID" value="QHU05396.1"/>
    <property type="molecule type" value="Genomic_DNA"/>
</dbReference>
<protein>
    <submittedName>
        <fullName evidence="1">Uncharacterized protein</fullName>
    </submittedName>
</protein>
<sequence length="73" mass="8040">MLPSPQILVRVFLCDLQGPVVGQVIKPFQDRAYRVVEAADEHLHAPDTILASVCKSDANASCHAHTQQYTCHV</sequence>
<name>A0A6C0JKV7_9ZZZZ</name>
<evidence type="ECO:0000313" key="1">
    <source>
        <dbReference type="EMBL" id="QHU05396.1"/>
    </source>
</evidence>
<organism evidence="1">
    <name type="scientific">viral metagenome</name>
    <dbReference type="NCBI Taxonomy" id="1070528"/>
    <lineage>
        <taxon>unclassified sequences</taxon>
        <taxon>metagenomes</taxon>
        <taxon>organismal metagenomes</taxon>
    </lineage>
</organism>
<reference evidence="1" key="1">
    <citation type="journal article" date="2020" name="Nature">
        <title>Giant virus diversity and host interactions through global metagenomics.</title>
        <authorList>
            <person name="Schulz F."/>
            <person name="Roux S."/>
            <person name="Paez-Espino D."/>
            <person name="Jungbluth S."/>
            <person name="Walsh D.A."/>
            <person name="Denef V.J."/>
            <person name="McMahon K.D."/>
            <person name="Konstantinidis K.T."/>
            <person name="Eloe-Fadrosh E.A."/>
            <person name="Kyrpides N.C."/>
            <person name="Woyke T."/>
        </authorList>
    </citation>
    <scope>NUCLEOTIDE SEQUENCE</scope>
    <source>
        <strain evidence="1">GVMAG-M-3300027734-16</strain>
    </source>
</reference>
<proteinExistence type="predicted"/>
<accession>A0A6C0JKV7</accession>